<dbReference type="GO" id="GO:0004222">
    <property type="term" value="F:metalloendopeptidase activity"/>
    <property type="evidence" value="ECO:0007669"/>
    <property type="project" value="InterPro"/>
</dbReference>
<evidence type="ECO:0000256" key="2">
    <source>
        <dbReference type="ARBA" id="ARBA00010044"/>
    </source>
</evidence>
<dbReference type="SUPFAM" id="SSF140990">
    <property type="entry name" value="FtsH protease domain-like"/>
    <property type="match status" value="1"/>
</dbReference>
<comment type="cofactor">
    <cofactor evidence="14">
        <name>Zn(2+)</name>
        <dbReference type="ChEBI" id="CHEBI:29105"/>
    </cofactor>
    <text evidence="14">Binds 1 zinc ion per subunit.</text>
</comment>
<dbReference type="FunFam" id="1.10.8.60:FF:000001">
    <property type="entry name" value="ATP-dependent zinc metalloprotease FtsH"/>
    <property type="match status" value="1"/>
</dbReference>
<feature type="region of interest" description="Disordered" evidence="17">
    <location>
        <begin position="641"/>
        <end position="696"/>
    </location>
</feature>
<keyword evidence="6 14" id="KW-0547">Nucleotide-binding</keyword>
<feature type="binding site" evidence="14">
    <location>
        <position position="450"/>
    </location>
    <ligand>
        <name>Zn(2+)</name>
        <dbReference type="ChEBI" id="CHEBI:29105"/>
        <note>catalytic</note>
    </ligand>
</feature>
<comment type="similarity">
    <text evidence="13 14">In the central section; belongs to the AAA ATPase family.</text>
</comment>
<feature type="transmembrane region" description="Helical" evidence="14">
    <location>
        <begin position="134"/>
        <end position="151"/>
    </location>
</feature>
<evidence type="ECO:0000259" key="18">
    <source>
        <dbReference type="SMART" id="SM00382"/>
    </source>
</evidence>
<dbReference type="InterPro" id="IPR005936">
    <property type="entry name" value="FtsH"/>
</dbReference>
<evidence type="ECO:0000256" key="13">
    <source>
        <dbReference type="ARBA" id="ARBA00061570"/>
    </source>
</evidence>
<proteinExistence type="inferred from homology"/>
<feature type="domain" description="AAA+ ATPase" evidence="18">
    <location>
        <begin position="215"/>
        <end position="355"/>
    </location>
</feature>
<feature type="binding site" evidence="14">
    <location>
        <position position="446"/>
    </location>
    <ligand>
        <name>Zn(2+)</name>
        <dbReference type="ChEBI" id="CHEBI:29105"/>
        <note>catalytic</note>
    </ligand>
</feature>
<feature type="compositionally biased region" description="Acidic residues" evidence="17">
    <location>
        <begin position="673"/>
        <end position="682"/>
    </location>
</feature>
<feature type="binding site" evidence="14">
    <location>
        <position position="524"/>
    </location>
    <ligand>
        <name>Zn(2+)</name>
        <dbReference type="ChEBI" id="CHEBI:29105"/>
        <note>catalytic</note>
    </ligand>
</feature>
<evidence type="ECO:0000256" key="17">
    <source>
        <dbReference type="SAM" id="MobiDB-lite"/>
    </source>
</evidence>
<dbReference type="Pfam" id="PF06480">
    <property type="entry name" value="FtsH_ext"/>
    <property type="match status" value="1"/>
</dbReference>
<name>E6X172_NITSE</name>
<keyword evidence="8 14" id="KW-0862">Zinc</keyword>
<dbReference type="eggNOG" id="COG0465">
    <property type="taxonomic scope" value="Bacteria"/>
</dbReference>
<dbReference type="Pfam" id="PF01434">
    <property type="entry name" value="Peptidase_M41"/>
    <property type="match status" value="1"/>
</dbReference>
<dbReference type="InterPro" id="IPR027417">
    <property type="entry name" value="P-loop_NTPase"/>
</dbReference>
<dbReference type="InterPro" id="IPR041569">
    <property type="entry name" value="AAA_lid_3"/>
</dbReference>
<dbReference type="PANTHER" id="PTHR43655:SF2">
    <property type="entry name" value="AFG3 LIKE MATRIX AAA PEPTIDASE SUBUNIT 2, ISOFORM A"/>
    <property type="match status" value="1"/>
</dbReference>
<feature type="active site" evidence="14">
    <location>
        <position position="447"/>
    </location>
</feature>
<evidence type="ECO:0000256" key="6">
    <source>
        <dbReference type="ARBA" id="ARBA00022741"/>
    </source>
</evidence>
<dbReference type="PANTHER" id="PTHR43655">
    <property type="entry name" value="ATP-DEPENDENT PROTEASE"/>
    <property type="match status" value="1"/>
</dbReference>
<keyword evidence="14" id="KW-1003">Cell membrane</keyword>
<dbReference type="EC" id="3.4.24.-" evidence="14"/>
<evidence type="ECO:0000256" key="3">
    <source>
        <dbReference type="ARBA" id="ARBA00022670"/>
    </source>
</evidence>
<comment type="similarity">
    <text evidence="15">Belongs to the AAA ATPase family.</text>
</comment>
<dbReference type="CDD" id="cd19501">
    <property type="entry name" value="RecA-like_FtsH"/>
    <property type="match status" value="1"/>
</dbReference>
<feature type="compositionally biased region" description="Basic and acidic residues" evidence="17">
    <location>
        <begin position="641"/>
        <end position="671"/>
    </location>
</feature>
<dbReference type="InterPro" id="IPR003960">
    <property type="entry name" value="ATPase_AAA_CS"/>
</dbReference>
<dbReference type="GO" id="GO:0030163">
    <property type="term" value="P:protein catabolic process"/>
    <property type="evidence" value="ECO:0007669"/>
    <property type="project" value="UniProtKB-UniRule"/>
</dbReference>
<dbReference type="InterPro" id="IPR003959">
    <property type="entry name" value="ATPase_AAA_core"/>
</dbReference>
<dbReference type="GO" id="GO:0008270">
    <property type="term" value="F:zinc ion binding"/>
    <property type="evidence" value="ECO:0007669"/>
    <property type="project" value="UniProtKB-UniRule"/>
</dbReference>
<protein>
    <recommendedName>
        <fullName evidence="14">ATP-dependent zinc metalloprotease FtsH</fullName>
        <ecNumber evidence="14">3.4.24.-</ecNumber>
    </recommendedName>
</protein>
<keyword evidence="4 14" id="KW-0812">Transmembrane</keyword>
<keyword evidence="20" id="KW-1185">Reference proteome</keyword>
<feature type="coiled-coil region" evidence="16">
    <location>
        <begin position="421"/>
        <end position="448"/>
    </location>
</feature>
<dbReference type="Gene3D" id="1.10.8.60">
    <property type="match status" value="1"/>
</dbReference>
<dbReference type="PROSITE" id="PS00674">
    <property type="entry name" value="AAA"/>
    <property type="match status" value="1"/>
</dbReference>
<keyword evidence="3 14" id="KW-0645">Protease</keyword>
<evidence type="ECO:0000256" key="10">
    <source>
        <dbReference type="ARBA" id="ARBA00022989"/>
    </source>
</evidence>
<dbReference type="RefSeq" id="WP_013554620.1">
    <property type="nucleotide sequence ID" value="NC_014935.1"/>
</dbReference>
<keyword evidence="5 14" id="KW-0479">Metal-binding</keyword>
<evidence type="ECO:0000256" key="4">
    <source>
        <dbReference type="ARBA" id="ARBA00022692"/>
    </source>
</evidence>
<dbReference type="Pfam" id="PF00004">
    <property type="entry name" value="AAA"/>
    <property type="match status" value="1"/>
</dbReference>
<evidence type="ECO:0000256" key="1">
    <source>
        <dbReference type="ARBA" id="ARBA00004370"/>
    </source>
</evidence>
<evidence type="ECO:0000256" key="14">
    <source>
        <dbReference type="HAMAP-Rule" id="MF_01458"/>
    </source>
</evidence>
<dbReference type="GO" id="GO:0016887">
    <property type="term" value="F:ATP hydrolysis activity"/>
    <property type="evidence" value="ECO:0007669"/>
    <property type="project" value="UniProtKB-UniRule"/>
</dbReference>
<keyword evidence="7 14" id="KW-0378">Hydrolase</keyword>
<dbReference type="InterPro" id="IPR037219">
    <property type="entry name" value="Peptidase_M41-like"/>
</dbReference>
<dbReference type="GO" id="GO:0006508">
    <property type="term" value="P:proteolysis"/>
    <property type="evidence" value="ECO:0007669"/>
    <property type="project" value="UniProtKB-KW"/>
</dbReference>
<dbReference type="InterPro" id="IPR050928">
    <property type="entry name" value="ATP-dep_Zn_Metalloprotease"/>
</dbReference>
<dbReference type="GO" id="GO:0005886">
    <property type="term" value="C:plasma membrane"/>
    <property type="evidence" value="ECO:0007669"/>
    <property type="project" value="UniProtKB-SubCell"/>
</dbReference>
<keyword evidence="12 14" id="KW-0472">Membrane</keyword>
<evidence type="ECO:0000256" key="12">
    <source>
        <dbReference type="ARBA" id="ARBA00023136"/>
    </source>
</evidence>
<dbReference type="HOGENOM" id="CLU_000688_16_2_7"/>
<dbReference type="OrthoDB" id="9809379at2"/>
<dbReference type="NCBIfam" id="TIGR01241">
    <property type="entry name" value="FtsH_fam"/>
    <property type="match status" value="1"/>
</dbReference>
<dbReference type="EMBL" id="CP002452">
    <property type="protein sequence ID" value="ADV46934.1"/>
    <property type="molecule type" value="Genomic_DNA"/>
</dbReference>
<keyword evidence="10 14" id="KW-1133">Transmembrane helix</keyword>
<dbReference type="FunFam" id="3.40.50.300:FF:000001">
    <property type="entry name" value="ATP-dependent zinc metalloprotease FtsH"/>
    <property type="match status" value="1"/>
</dbReference>
<dbReference type="Gene3D" id="3.30.720.210">
    <property type="match status" value="1"/>
</dbReference>
<dbReference type="InterPro" id="IPR011546">
    <property type="entry name" value="Pept_M41_FtsH_extracell"/>
</dbReference>
<sequence length="696" mass="76188">MAKKPNDNKNNKNFFNDNPLLAFALFSIVIILVFKLLIGDQAGGLNQMMMPQGQGIVATKKVTYSAVKNLAKEGKIQKVKITPTTIEAIGEEDGRTLRYIAEKIPANDPDFIKILDEKHIEYSGVMGNGFVSEMISMLLPIFIFFAIWIFLAKRMSKGMGGGILGVGKAGKLINSEKPNVKFDDVAGVDEAKEEVKEIVDFLKYPERYIALGAKIPKGVLLVGPPGTGKTLLAKAVAGEASVPFFSVSGSSFIEMFVGVGASRVRDLFEQAKKEAPSIIFIDEIDAIGKSRTAGGPMGGNDEREQTLNQLLAEMDGFGSDTPVIVLAATNRPEVLDPALLRAGRFDRQVLVDKPDFEGRLAILKIHSRDVKLAPDVDLEEVAKATAGLAGADLANIINEAALLAGRQNKKQIEQSDLMEAIERAFVGLEKKNRKINDLEKRIVSYHESGHALMAELTEGATRVTKVSIIPRGLGALGYTLHLPDEENRFLKQKHELLAEIDVLLGGRASEEIFIGDISTGAGNDLQRATDIIKDMITKYGMSDVAGLMVLEKNAGGAFLNGGQVIKDYSEKTAEAIDEAVKKLLDERYKHVKSTLKDYAEAIHEMAKVLLDVEVIEGCKVREIIEEFEKRHNLPSRLAHKDKVEEERCAREERAEKRAEERKGNTAEKPSDESSSESESSGENDEKQQDPSGQNEG</sequence>
<evidence type="ECO:0000313" key="19">
    <source>
        <dbReference type="EMBL" id="ADV46934.1"/>
    </source>
</evidence>
<reference evidence="20" key="2">
    <citation type="submission" date="2011-01" db="EMBL/GenBank/DDBJ databases">
        <title>The complete genome of Nitratifractor salsuginis DSM 16511.</title>
        <authorList>
            <consortium name="US DOE Joint Genome Institute (JGI-PGF)"/>
            <person name="Lucas S."/>
            <person name="Copeland A."/>
            <person name="Lapidus A."/>
            <person name="Bruce D."/>
            <person name="Goodwin L."/>
            <person name="Pitluck S."/>
            <person name="Kyrpides N."/>
            <person name="Mavromatis K."/>
            <person name="Ivanova N."/>
            <person name="Mikhailova N."/>
            <person name="Zeytun A."/>
            <person name="Detter J.C."/>
            <person name="Tapia R."/>
            <person name="Han C."/>
            <person name="Land M."/>
            <person name="Hauser L."/>
            <person name="Markowitz V."/>
            <person name="Cheng J.-F."/>
            <person name="Hugenholtz P."/>
            <person name="Woyke T."/>
            <person name="Wu D."/>
            <person name="Tindall B."/>
            <person name="Schuetze A."/>
            <person name="Brambilla E."/>
            <person name="Klenk H.-P."/>
            <person name="Eisen J.A."/>
        </authorList>
    </citation>
    <scope>NUCLEOTIDE SEQUENCE [LARGE SCALE GENOMIC DNA]</scope>
    <source>
        <strain evidence="20">DSM 16511 / JCM 12458 / E9I37-1</strain>
    </source>
</reference>
<dbReference type="InterPro" id="IPR000642">
    <property type="entry name" value="Peptidase_M41"/>
</dbReference>
<dbReference type="Gene3D" id="3.40.50.300">
    <property type="entry name" value="P-loop containing nucleotide triphosphate hydrolases"/>
    <property type="match status" value="1"/>
</dbReference>
<keyword evidence="9 14" id="KW-0067">ATP-binding</keyword>
<evidence type="ECO:0000256" key="15">
    <source>
        <dbReference type="RuleBase" id="RU003651"/>
    </source>
</evidence>
<dbReference type="Gene3D" id="1.20.58.760">
    <property type="entry name" value="Peptidase M41"/>
    <property type="match status" value="1"/>
</dbReference>
<reference evidence="19 20" key="1">
    <citation type="journal article" date="2011" name="Stand. Genomic Sci.">
        <title>Complete genome sequence of Nitratifractor salsuginis type strain (E9I37-1).</title>
        <authorList>
            <person name="Anderson I."/>
            <person name="Sikorski J."/>
            <person name="Zeytun A."/>
            <person name="Nolan M."/>
            <person name="Lapidus A."/>
            <person name="Lucas S."/>
            <person name="Hammon N."/>
            <person name="Deshpande S."/>
            <person name="Cheng J.F."/>
            <person name="Tapia R."/>
            <person name="Han C."/>
            <person name="Goodwin L."/>
            <person name="Pitluck S."/>
            <person name="Liolios K."/>
            <person name="Pagani I."/>
            <person name="Ivanova N."/>
            <person name="Huntemann M."/>
            <person name="Mavromatis K."/>
            <person name="Ovchinikova G."/>
            <person name="Pati A."/>
            <person name="Chen A."/>
            <person name="Palaniappan K."/>
            <person name="Land M."/>
            <person name="Hauser L."/>
            <person name="Brambilla E.M."/>
            <person name="Ngatchou-Djao O.D."/>
            <person name="Rohde M."/>
            <person name="Tindall B.J."/>
            <person name="Goker M."/>
            <person name="Detter J.C."/>
            <person name="Woyke T."/>
            <person name="Bristow J."/>
            <person name="Eisen J.A."/>
            <person name="Markowitz V."/>
            <person name="Hugenholtz P."/>
            <person name="Klenk H.P."/>
            <person name="Kyrpides N.C."/>
        </authorList>
    </citation>
    <scope>NUCLEOTIDE SEQUENCE [LARGE SCALE GENOMIC DNA]</scope>
    <source>
        <strain evidence="20">DSM 16511 / JCM 12458 / E9I37-1</strain>
    </source>
</reference>
<organism evidence="19 20">
    <name type="scientific">Nitratifractor salsuginis (strain DSM 16511 / JCM 12458 / E9I37-1)</name>
    <dbReference type="NCBI Taxonomy" id="749222"/>
    <lineage>
        <taxon>Bacteria</taxon>
        <taxon>Pseudomonadati</taxon>
        <taxon>Campylobacterota</taxon>
        <taxon>Epsilonproteobacteria</taxon>
        <taxon>Campylobacterales</taxon>
        <taxon>Sulfurovaceae</taxon>
        <taxon>Nitratifractor</taxon>
    </lineage>
</organism>
<dbReference type="Proteomes" id="UP000008633">
    <property type="component" value="Chromosome"/>
</dbReference>
<keyword evidence="14" id="KW-0997">Cell inner membrane</keyword>
<comment type="function">
    <text evidence="14">Acts as a processive, ATP-dependent zinc metallopeptidase for both cytoplasmic and membrane proteins. Plays a role in the quality control of integral membrane proteins.</text>
</comment>
<comment type="subcellular location">
    <subcellularLocation>
        <location evidence="14">Cell inner membrane</location>
        <topology evidence="14">Multi-pass membrane protein</topology>
        <orientation evidence="14">Cytoplasmic side</orientation>
    </subcellularLocation>
    <subcellularLocation>
        <location evidence="1">Membrane</location>
    </subcellularLocation>
</comment>
<dbReference type="HAMAP" id="MF_01458">
    <property type="entry name" value="FtsH"/>
    <property type="match status" value="1"/>
</dbReference>
<evidence type="ECO:0000256" key="11">
    <source>
        <dbReference type="ARBA" id="ARBA00023049"/>
    </source>
</evidence>
<evidence type="ECO:0000256" key="16">
    <source>
        <dbReference type="SAM" id="Coils"/>
    </source>
</evidence>
<gene>
    <name evidence="14" type="primary">ftsH</name>
    <name evidence="19" type="ordered locus">Nitsa_1688</name>
</gene>
<keyword evidence="11 14" id="KW-0482">Metalloprotease</keyword>
<feature type="binding site" evidence="14">
    <location>
        <begin position="223"/>
        <end position="230"/>
    </location>
    <ligand>
        <name>ATP</name>
        <dbReference type="ChEBI" id="CHEBI:30616"/>
    </ligand>
</feature>
<dbReference type="SUPFAM" id="SSF52540">
    <property type="entry name" value="P-loop containing nucleoside triphosphate hydrolases"/>
    <property type="match status" value="1"/>
</dbReference>
<dbReference type="AlphaFoldDB" id="E6X172"/>
<evidence type="ECO:0000256" key="9">
    <source>
        <dbReference type="ARBA" id="ARBA00022840"/>
    </source>
</evidence>
<dbReference type="Pfam" id="PF17862">
    <property type="entry name" value="AAA_lid_3"/>
    <property type="match status" value="1"/>
</dbReference>
<comment type="similarity">
    <text evidence="2 14">In the C-terminal section; belongs to the peptidase M41 family.</text>
</comment>
<dbReference type="GO" id="GO:0004176">
    <property type="term" value="F:ATP-dependent peptidase activity"/>
    <property type="evidence" value="ECO:0007669"/>
    <property type="project" value="InterPro"/>
</dbReference>
<comment type="subunit">
    <text evidence="14">Homohexamer.</text>
</comment>
<dbReference type="STRING" id="749222.Nitsa_1688"/>
<feature type="transmembrane region" description="Helical" evidence="14">
    <location>
        <begin position="20"/>
        <end position="38"/>
    </location>
</feature>
<evidence type="ECO:0000256" key="8">
    <source>
        <dbReference type="ARBA" id="ARBA00022833"/>
    </source>
</evidence>
<keyword evidence="16" id="KW-0175">Coiled coil</keyword>
<dbReference type="SMART" id="SM00382">
    <property type="entry name" value="AAA"/>
    <property type="match status" value="1"/>
</dbReference>
<dbReference type="FunFam" id="1.20.58.760:FF:000001">
    <property type="entry name" value="ATP-dependent zinc metalloprotease FtsH"/>
    <property type="match status" value="1"/>
</dbReference>
<accession>E6X172</accession>
<dbReference type="KEGG" id="nsa:Nitsa_1688"/>
<evidence type="ECO:0000313" key="20">
    <source>
        <dbReference type="Proteomes" id="UP000008633"/>
    </source>
</evidence>
<dbReference type="InterPro" id="IPR003593">
    <property type="entry name" value="AAA+_ATPase"/>
</dbReference>
<dbReference type="GO" id="GO:0005524">
    <property type="term" value="F:ATP binding"/>
    <property type="evidence" value="ECO:0007669"/>
    <property type="project" value="UniProtKB-UniRule"/>
</dbReference>
<evidence type="ECO:0000256" key="7">
    <source>
        <dbReference type="ARBA" id="ARBA00022801"/>
    </source>
</evidence>
<evidence type="ECO:0000256" key="5">
    <source>
        <dbReference type="ARBA" id="ARBA00022723"/>
    </source>
</evidence>